<accession>A1BF03</accession>
<reference evidence="2 3" key="1">
    <citation type="submission" date="2006-12" db="EMBL/GenBank/DDBJ databases">
        <title>Complete sequence of Chlorobium phaeobacteroides DSM 266.</title>
        <authorList>
            <consortium name="US DOE Joint Genome Institute"/>
            <person name="Copeland A."/>
            <person name="Lucas S."/>
            <person name="Lapidus A."/>
            <person name="Barry K."/>
            <person name="Detter J.C."/>
            <person name="Glavina del Rio T."/>
            <person name="Hammon N."/>
            <person name="Israni S."/>
            <person name="Pitluck S."/>
            <person name="Goltsman E."/>
            <person name="Schmutz J."/>
            <person name="Larimer F."/>
            <person name="Land M."/>
            <person name="Hauser L."/>
            <person name="Mikhailova N."/>
            <person name="Li T."/>
            <person name="Overmann J."/>
            <person name="Bryant D.A."/>
            <person name="Richardson P."/>
        </authorList>
    </citation>
    <scope>NUCLEOTIDE SEQUENCE [LARGE SCALE GENOMIC DNA]</scope>
    <source>
        <strain evidence="2 3">DSM 266</strain>
    </source>
</reference>
<feature type="region of interest" description="Disordered" evidence="1">
    <location>
        <begin position="48"/>
        <end position="79"/>
    </location>
</feature>
<evidence type="ECO:0000256" key="1">
    <source>
        <dbReference type="SAM" id="MobiDB-lite"/>
    </source>
</evidence>
<protein>
    <submittedName>
        <fullName evidence="2">Uncharacterized protein</fullName>
    </submittedName>
</protein>
<gene>
    <name evidence="2" type="ordered locus">Cpha266_0932</name>
</gene>
<feature type="compositionally biased region" description="Basic and acidic residues" evidence="1">
    <location>
        <begin position="48"/>
        <end position="69"/>
    </location>
</feature>
<organism evidence="2 3">
    <name type="scientific">Chlorobium phaeobacteroides (strain DSM 266 / SMG 266 / 2430)</name>
    <dbReference type="NCBI Taxonomy" id="290317"/>
    <lineage>
        <taxon>Bacteria</taxon>
        <taxon>Pseudomonadati</taxon>
        <taxon>Chlorobiota</taxon>
        <taxon>Chlorobiia</taxon>
        <taxon>Chlorobiales</taxon>
        <taxon>Chlorobiaceae</taxon>
        <taxon>Chlorobium/Pelodictyon group</taxon>
        <taxon>Chlorobium</taxon>
    </lineage>
</organism>
<evidence type="ECO:0000313" key="3">
    <source>
        <dbReference type="Proteomes" id="UP000008701"/>
    </source>
</evidence>
<keyword evidence="3" id="KW-1185">Reference proteome</keyword>
<name>A1BF03_CHLPD</name>
<dbReference type="Proteomes" id="UP000008701">
    <property type="component" value="Chromosome"/>
</dbReference>
<sequence>MSSRPKGEISLSFLSPNSALIAQVSELVSFPFPLTLHRHCIEIPLFVRDDRTGRNRDDRTGQNRDDRTGKNRNAGKKSG</sequence>
<dbReference type="EMBL" id="CP000492">
    <property type="protein sequence ID" value="ABL64980.1"/>
    <property type="molecule type" value="Genomic_DNA"/>
</dbReference>
<evidence type="ECO:0000313" key="2">
    <source>
        <dbReference type="EMBL" id="ABL64980.1"/>
    </source>
</evidence>
<dbReference type="STRING" id="290317.Cpha266_0932"/>
<dbReference type="AlphaFoldDB" id="A1BF03"/>
<dbReference type="HOGENOM" id="CLU_2599665_0_0_10"/>
<dbReference type="KEGG" id="cph:Cpha266_0932"/>
<proteinExistence type="predicted"/>